<protein>
    <recommendedName>
        <fullName evidence="8">Protein kinase domain-containing protein</fullName>
    </recommendedName>
</protein>
<feature type="region of interest" description="Disordered" evidence="3">
    <location>
        <begin position="359"/>
        <end position="433"/>
    </location>
</feature>
<dbReference type="InterPro" id="IPR036427">
    <property type="entry name" value="Bromodomain-like_sf"/>
</dbReference>
<evidence type="ECO:0000313" key="6">
    <source>
        <dbReference type="EMBL" id="KAG2193477.1"/>
    </source>
</evidence>
<proteinExistence type="predicted"/>
<comment type="caution">
    <text evidence="6">The sequence shown here is derived from an EMBL/GenBank/DDBJ whole genome shotgun (WGS) entry which is preliminary data.</text>
</comment>
<dbReference type="PROSITE" id="PS50011">
    <property type="entry name" value="PROTEIN_KINASE_DOM"/>
    <property type="match status" value="1"/>
</dbReference>
<feature type="compositionally biased region" description="Polar residues" evidence="3">
    <location>
        <begin position="373"/>
        <end position="398"/>
    </location>
</feature>
<dbReference type="InterPro" id="IPR001487">
    <property type="entry name" value="Bromodomain"/>
</dbReference>
<feature type="region of interest" description="Disordered" evidence="3">
    <location>
        <begin position="139"/>
        <end position="158"/>
    </location>
</feature>
<reference evidence="6" key="1">
    <citation type="submission" date="2020-12" db="EMBL/GenBank/DDBJ databases">
        <title>Metabolic potential, ecology and presence of endohyphal bacteria is reflected in genomic diversity of Mucoromycotina.</title>
        <authorList>
            <person name="Muszewska A."/>
            <person name="Okrasinska A."/>
            <person name="Steczkiewicz K."/>
            <person name="Drgas O."/>
            <person name="Orlowska M."/>
            <person name="Perlinska-Lenart U."/>
            <person name="Aleksandrzak-Piekarczyk T."/>
            <person name="Szatraj K."/>
            <person name="Zielenkiewicz U."/>
            <person name="Pilsyk S."/>
            <person name="Malc E."/>
            <person name="Mieczkowski P."/>
            <person name="Kruszewska J.S."/>
            <person name="Biernat P."/>
            <person name="Pawlowska J."/>
        </authorList>
    </citation>
    <scope>NUCLEOTIDE SEQUENCE</scope>
    <source>
        <strain evidence="6">CBS 226.32</strain>
    </source>
</reference>
<dbReference type="EMBL" id="JAEPRC010000646">
    <property type="protein sequence ID" value="KAG2193477.1"/>
    <property type="molecule type" value="Genomic_DNA"/>
</dbReference>
<evidence type="ECO:0008006" key="8">
    <source>
        <dbReference type="Google" id="ProtNLM"/>
    </source>
</evidence>
<feature type="compositionally biased region" description="Low complexity" evidence="3">
    <location>
        <begin position="532"/>
        <end position="542"/>
    </location>
</feature>
<feature type="compositionally biased region" description="Acidic residues" evidence="3">
    <location>
        <begin position="844"/>
        <end position="853"/>
    </location>
</feature>
<evidence type="ECO:0000256" key="2">
    <source>
        <dbReference type="PROSITE-ProRule" id="PRU00035"/>
    </source>
</evidence>
<evidence type="ECO:0000256" key="3">
    <source>
        <dbReference type="SAM" id="MobiDB-lite"/>
    </source>
</evidence>
<sequence>MNLSPDQFRQCAFIIDELVSTYDCHQFMTPVPSSAVVYHSKIKHPMDLKTLEENLFKNKYKNVKDFAKDLFLIWENAMRFHLSVDPIFQQASTLKKRYDEIILFIQGGKRPLYLSTEIEDASTIDKTLLPEELYNGKASNSEKTKVSGKSAEDHSSKRMYGGTNQHVFQLLNSYFFEYMGTDEHIRKKMPLPRLYIAKNRTLLKQAHTDPNGALAIIYNVKLIPIDIKGETFSKIRASVLLAEPVKEVHDVDDSTMDFSESVTYSPKAWIKVKPLQPAVHNVESIINRDIDRNCLKKVFTTFRLSTEYNTDPKKIRNFEVAKYFSHCMLNPISTNSSEISSEIDSKLLEILTSTCSEAATSKSRSKSKSTSTPIQQQTQAKQSSLSLVTRPSKSTATRTKGIPPAPKLRSKVVSNADLEPHTVNYPKSSTNSEPLSYKKLKLTLSKGVSSKSSPTVRSLDPEENAGLSLPNVCIKSTVTSPKEKPSPIVIPVKDHKSTSTAAANLITKLNLKPPKENSTKNKTTKYIPYNISSSSSLSQSSSNKKLTINPPKDLAQKDVLNQFDSKRHKSSKASPALSSVKAYTKPRKAKAPLASEIESNSMAKEQLPSSEQVKPKDDSSLTMKASPTIVSNPPSSAIGHPSHYVPPLPPHHQLPENMIYGYPAYHTYVYGNPSGLVYPLPCGYPHPNSYTHDYQIYTSQNSLPPPQPLQVGYPTQPNASLDNASDNESYTQGMPLPSSSHPNTMTLPPLQLQIPAEQQNLPTQPEPNASQAEEKLPFLPASAPKLTVYRPATLFRHFKGHKSLQKDHRKPSVTLETPAVKQEPLNVPDNISVSSDSTASYEYSDPEDEDADQEYQNLISKYREGDESTIDSPVSIKSDAIRSTRSTQSFESTKSIELAQPTQPIRPVDDVYSDQPSQFVDTVHSIQLAETFIPNRSAKTIEFTANVQPTKAHETNPSKSFTRYVDQFENEKPSERFIRAATILWTKIATFAKQKHVPIVDIHQYDLDMTLVTHGDIKSIFYIPNDSTKVIQTFKRMTITQRVSEVVGLLKLAKLPHMPTIYELLHDGKGEIVGICMQRFDKTLKEFTQTHTTVYQKMDIIIQMLEITLILHEIGLAHCDLSDANFMVNETNDILRDGSKKVELWLINLRKAIFIDSSDYKDWWVKCPDNINKDYDAEVVPKNMHDLDLWCKNLPKVYSKPVHNNYIYHSIETLPKCHSDDQMLPKLINPVAEDMYTLGMIIWKIVSGKEPWAAPEKISLNALREIIKDDITLKNALEDEFPGSTSRHLLSKLLRVAVDKRCAAKEVLTWISVPYLENALIVEWEEYHKMSARKRPLTKSAADIYDSIAKKQKKS</sequence>
<dbReference type="GO" id="GO:0004672">
    <property type="term" value="F:protein kinase activity"/>
    <property type="evidence" value="ECO:0007669"/>
    <property type="project" value="InterPro"/>
</dbReference>
<dbReference type="InterPro" id="IPR011009">
    <property type="entry name" value="Kinase-like_dom_sf"/>
</dbReference>
<dbReference type="Gene3D" id="1.20.920.10">
    <property type="entry name" value="Bromodomain-like"/>
    <property type="match status" value="1"/>
</dbReference>
<dbReference type="InterPro" id="IPR000719">
    <property type="entry name" value="Prot_kinase_dom"/>
</dbReference>
<evidence type="ECO:0000259" key="4">
    <source>
        <dbReference type="PROSITE" id="PS50011"/>
    </source>
</evidence>
<feature type="compositionally biased region" description="Polar residues" evidence="3">
    <location>
        <begin position="829"/>
        <end position="841"/>
    </location>
</feature>
<evidence type="ECO:0000256" key="1">
    <source>
        <dbReference type="ARBA" id="ARBA00023117"/>
    </source>
</evidence>
<dbReference type="OrthoDB" id="4062651at2759"/>
<keyword evidence="1 2" id="KW-0103">Bromodomain</keyword>
<feature type="region of interest" description="Disordered" evidence="3">
    <location>
        <begin position="531"/>
        <end position="640"/>
    </location>
</feature>
<evidence type="ECO:0000313" key="7">
    <source>
        <dbReference type="Proteomes" id="UP000650833"/>
    </source>
</evidence>
<feature type="region of interest" description="Disordered" evidence="3">
    <location>
        <begin position="800"/>
        <end position="894"/>
    </location>
</feature>
<feature type="compositionally biased region" description="Polar residues" evidence="3">
    <location>
        <begin position="597"/>
        <end position="612"/>
    </location>
</feature>
<feature type="region of interest" description="Disordered" evidence="3">
    <location>
        <begin position="697"/>
        <end position="748"/>
    </location>
</feature>
<dbReference type="CDD" id="cd04369">
    <property type="entry name" value="Bromodomain"/>
    <property type="match status" value="1"/>
</dbReference>
<accession>A0A8H7UTF6</accession>
<feature type="compositionally biased region" description="Polar residues" evidence="3">
    <location>
        <begin position="620"/>
        <end position="635"/>
    </location>
</feature>
<dbReference type="SUPFAM" id="SSF47370">
    <property type="entry name" value="Bromodomain"/>
    <property type="match status" value="1"/>
</dbReference>
<keyword evidence="7" id="KW-1185">Reference proteome</keyword>
<dbReference type="SMART" id="SM00220">
    <property type="entry name" value="S_TKc"/>
    <property type="match status" value="1"/>
</dbReference>
<feature type="compositionally biased region" description="Basic and acidic residues" evidence="3">
    <location>
        <begin position="140"/>
        <end position="156"/>
    </location>
</feature>
<dbReference type="Pfam" id="PF00439">
    <property type="entry name" value="Bromodomain"/>
    <property type="match status" value="1"/>
</dbReference>
<dbReference type="GO" id="GO:0006325">
    <property type="term" value="P:chromatin organization"/>
    <property type="evidence" value="ECO:0007669"/>
    <property type="project" value="UniProtKB-ARBA"/>
</dbReference>
<feature type="domain" description="Bromo" evidence="5">
    <location>
        <begin position="38"/>
        <end position="88"/>
    </location>
</feature>
<dbReference type="SMART" id="SM00297">
    <property type="entry name" value="BROMO"/>
    <property type="match status" value="1"/>
</dbReference>
<organism evidence="6 7">
    <name type="scientific">Mucor plumbeus</name>
    <dbReference type="NCBI Taxonomy" id="97098"/>
    <lineage>
        <taxon>Eukaryota</taxon>
        <taxon>Fungi</taxon>
        <taxon>Fungi incertae sedis</taxon>
        <taxon>Mucoromycota</taxon>
        <taxon>Mucoromycotina</taxon>
        <taxon>Mucoromycetes</taxon>
        <taxon>Mucorales</taxon>
        <taxon>Mucorineae</taxon>
        <taxon>Mucoraceae</taxon>
        <taxon>Mucor</taxon>
    </lineage>
</organism>
<dbReference type="GO" id="GO:0005524">
    <property type="term" value="F:ATP binding"/>
    <property type="evidence" value="ECO:0007669"/>
    <property type="project" value="InterPro"/>
</dbReference>
<feature type="domain" description="Protein kinase" evidence="4">
    <location>
        <begin position="1006"/>
        <end position="1316"/>
    </location>
</feature>
<dbReference type="Proteomes" id="UP000650833">
    <property type="component" value="Unassembled WGS sequence"/>
</dbReference>
<dbReference type="Gene3D" id="1.10.510.10">
    <property type="entry name" value="Transferase(Phosphotransferase) domain 1"/>
    <property type="match status" value="2"/>
</dbReference>
<feature type="compositionally biased region" description="Polar residues" evidence="3">
    <location>
        <begin position="881"/>
        <end position="894"/>
    </location>
</feature>
<evidence type="ECO:0000259" key="5">
    <source>
        <dbReference type="PROSITE" id="PS50014"/>
    </source>
</evidence>
<feature type="compositionally biased region" description="Polar residues" evidence="3">
    <location>
        <begin position="713"/>
        <end position="746"/>
    </location>
</feature>
<dbReference type="PROSITE" id="PS50014">
    <property type="entry name" value="BROMODOMAIN_2"/>
    <property type="match status" value="1"/>
</dbReference>
<dbReference type="PRINTS" id="PR00503">
    <property type="entry name" value="BROMODOMAIN"/>
</dbReference>
<feature type="compositionally biased region" description="Basic residues" evidence="3">
    <location>
        <begin position="800"/>
        <end position="811"/>
    </location>
</feature>
<dbReference type="SUPFAM" id="SSF56112">
    <property type="entry name" value="Protein kinase-like (PK-like)"/>
    <property type="match status" value="1"/>
</dbReference>
<name>A0A8H7UTF6_9FUNG</name>
<dbReference type="PANTHER" id="PTHR45926">
    <property type="entry name" value="OSJNBA0053K19.4 PROTEIN"/>
    <property type="match status" value="1"/>
</dbReference>
<gene>
    <name evidence="6" type="ORF">INT46_005201</name>
</gene>